<accession>A0A7J8Z2L1</accession>
<reference evidence="1 2" key="1">
    <citation type="journal article" date="2019" name="Genome Biol. Evol.">
        <title>Insights into the evolution of the New World diploid cottons (Gossypium, subgenus Houzingenia) based on genome sequencing.</title>
        <authorList>
            <person name="Grover C.E."/>
            <person name="Arick M.A. 2nd"/>
            <person name="Thrash A."/>
            <person name="Conover J.L."/>
            <person name="Sanders W.S."/>
            <person name="Peterson D.G."/>
            <person name="Frelichowski J.E."/>
            <person name="Scheffler J.A."/>
            <person name="Scheffler B.E."/>
            <person name="Wendel J.F."/>
        </authorList>
    </citation>
    <scope>NUCLEOTIDE SEQUENCE [LARGE SCALE GENOMIC DNA]</scope>
    <source>
        <strain evidence="1">4</strain>
        <tissue evidence="1">Leaf</tissue>
    </source>
</reference>
<evidence type="ECO:0000313" key="1">
    <source>
        <dbReference type="EMBL" id="MBA0706077.1"/>
    </source>
</evidence>
<organism evidence="1 2">
    <name type="scientific">Gossypium laxum</name>
    <dbReference type="NCBI Taxonomy" id="34288"/>
    <lineage>
        <taxon>Eukaryota</taxon>
        <taxon>Viridiplantae</taxon>
        <taxon>Streptophyta</taxon>
        <taxon>Embryophyta</taxon>
        <taxon>Tracheophyta</taxon>
        <taxon>Spermatophyta</taxon>
        <taxon>Magnoliopsida</taxon>
        <taxon>eudicotyledons</taxon>
        <taxon>Gunneridae</taxon>
        <taxon>Pentapetalae</taxon>
        <taxon>rosids</taxon>
        <taxon>malvids</taxon>
        <taxon>Malvales</taxon>
        <taxon>Malvaceae</taxon>
        <taxon>Malvoideae</taxon>
        <taxon>Gossypium</taxon>
    </lineage>
</organism>
<dbReference type="EMBL" id="JABEZV010000002">
    <property type="protein sequence ID" value="MBA0706077.1"/>
    <property type="molecule type" value="Genomic_DNA"/>
</dbReference>
<sequence>MRGLLTSQYGDINQEITTSRERKNINALLESRYRFKQNHLPLTALVLIAYPL</sequence>
<proteinExistence type="predicted"/>
<protein>
    <submittedName>
        <fullName evidence="1">Uncharacterized protein</fullName>
    </submittedName>
</protein>
<feature type="non-terminal residue" evidence="1">
    <location>
        <position position="52"/>
    </location>
</feature>
<dbReference type="Proteomes" id="UP000593574">
    <property type="component" value="Unassembled WGS sequence"/>
</dbReference>
<name>A0A7J8Z2L1_9ROSI</name>
<dbReference type="AlphaFoldDB" id="A0A7J8Z2L1"/>
<gene>
    <name evidence="1" type="ORF">Golax_018217</name>
</gene>
<comment type="caution">
    <text evidence="1">The sequence shown here is derived from an EMBL/GenBank/DDBJ whole genome shotgun (WGS) entry which is preliminary data.</text>
</comment>
<keyword evidence="2" id="KW-1185">Reference proteome</keyword>
<evidence type="ECO:0000313" key="2">
    <source>
        <dbReference type="Proteomes" id="UP000593574"/>
    </source>
</evidence>